<dbReference type="EMBL" id="SMKV01000013">
    <property type="protein sequence ID" value="TDC92680.1"/>
    <property type="molecule type" value="Genomic_DNA"/>
</dbReference>
<organism evidence="1 2">
    <name type="scientific">Saccharopolyspora aridisoli</name>
    <dbReference type="NCBI Taxonomy" id="2530385"/>
    <lineage>
        <taxon>Bacteria</taxon>
        <taxon>Bacillati</taxon>
        <taxon>Actinomycetota</taxon>
        <taxon>Actinomycetes</taxon>
        <taxon>Pseudonocardiales</taxon>
        <taxon>Pseudonocardiaceae</taxon>
        <taxon>Saccharopolyspora</taxon>
    </lineage>
</organism>
<dbReference type="Proteomes" id="UP000294744">
    <property type="component" value="Unassembled WGS sequence"/>
</dbReference>
<dbReference type="Gene3D" id="3.40.50.300">
    <property type="entry name" value="P-loop containing nucleotide triphosphate hydrolases"/>
    <property type="match status" value="1"/>
</dbReference>
<proteinExistence type="predicted"/>
<sequence length="181" mass="19957">MVHLNGPPGIGKSTLARQYVDEHAGVLNLDVDVLRGLIGGWREHFAEVGEIVRPLALRMADEHLRGGRDVVFPQYLARPAEIERFEAVARDSGAEFVEIMVLDTRQRSVERFARRGGGGGDPDWHEQVKEIVAREGGAEFLAQAYDQLAEVVRSRPAVTVLSSQEGAVERTYGALLSILSR</sequence>
<accession>A0A4R4ULW6</accession>
<evidence type="ECO:0000313" key="2">
    <source>
        <dbReference type="Proteomes" id="UP000294744"/>
    </source>
</evidence>
<dbReference type="Pfam" id="PF13671">
    <property type="entry name" value="AAA_33"/>
    <property type="match status" value="1"/>
</dbReference>
<reference evidence="1 2" key="1">
    <citation type="submission" date="2019-03" db="EMBL/GenBank/DDBJ databases">
        <title>Draft genome sequences of novel Actinobacteria.</title>
        <authorList>
            <person name="Sahin N."/>
            <person name="Ay H."/>
            <person name="Saygin H."/>
        </authorList>
    </citation>
    <scope>NUCLEOTIDE SEQUENCE [LARGE SCALE GENOMIC DNA]</scope>
    <source>
        <strain evidence="1 2">16K404</strain>
    </source>
</reference>
<dbReference type="RefSeq" id="WP_132623129.1">
    <property type="nucleotide sequence ID" value="NZ_SMKV01000013.1"/>
</dbReference>
<protein>
    <submittedName>
        <fullName evidence="1">Uncharacterized protein</fullName>
    </submittedName>
</protein>
<name>A0A4R4ULW6_9PSEU</name>
<dbReference type="InterPro" id="IPR027417">
    <property type="entry name" value="P-loop_NTPase"/>
</dbReference>
<dbReference type="OrthoDB" id="7837405at2"/>
<keyword evidence="2" id="KW-1185">Reference proteome</keyword>
<dbReference type="SUPFAM" id="SSF52540">
    <property type="entry name" value="P-loop containing nucleoside triphosphate hydrolases"/>
    <property type="match status" value="1"/>
</dbReference>
<comment type="caution">
    <text evidence="1">The sequence shown here is derived from an EMBL/GenBank/DDBJ whole genome shotgun (WGS) entry which is preliminary data.</text>
</comment>
<evidence type="ECO:0000313" key="1">
    <source>
        <dbReference type="EMBL" id="TDC92680.1"/>
    </source>
</evidence>
<dbReference type="AlphaFoldDB" id="A0A4R4ULW6"/>
<gene>
    <name evidence="1" type="ORF">E1161_12825</name>
</gene>